<evidence type="ECO:0000256" key="1">
    <source>
        <dbReference type="SAM" id="MobiDB-lite"/>
    </source>
</evidence>
<feature type="region of interest" description="Disordered" evidence="1">
    <location>
        <begin position="36"/>
        <end position="64"/>
    </location>
</feature>
<protein>
    <recommendedName>
        <fullName evidence="2">PD-(D/E)XK endonuclease-like domain-containing protein</fullName>
    </recommendedName>
</protein>
<dbReference type="AlphaFoldDB" id="A0A2U3L8F6"/>
<gene>
    <name evidence="3" type="ORF">SBA1_820006</name>
</gene>
<dbReference type="Proteomes" id="UP000238701">
    <property type="component" value="Unassembled WGS sequence"/>
</dbReference>
<reference evidence="4" key="1">
    <citation type="submission" date="2018-02" db="EMBL/GenBank/DDBJ databases">
        <authorList>
            <person name="Hausmann B."/>
        </authorList>
    </citation>
    <scope>NUCLEOTIDE SEQUENCE [LARGE SCALE GENOMIC DNA]</scope>
    <source>
        <strain evidence="4">Peat soil MAG SbA1</strain>
    </source>
</reference>
<dbReference type="EMBL" id="OMOD01000180">
    <property type="protein sequence ID" value="SPF48204.1"/>
    <property type="molecule type" value="Genomic_DNA"/>
</dbReference>
<feature type="domain" description="PD-(D/E)XK endonuclease-like" evidence="2">
    <location>
        <begin position="3"/>
        <end position="38"/>
    </location>
</feature>
<evidence type="ECO:0000313" key="3">
    <source>
        <dbReference type="EMBL" id="SPF48204.1"/>
    </source>
</evidence>
<evidence type="ECO:0000259" key="2">
    <source>
        <dbReference type="Pfam" id="PF12705"/>
    </source>
</evidence>
<dbReference type="Pfam" id="PF12705">
    <property type="entry name" value="PDDEXK_1"/>
    <property type="match status" value="1"/>
</dbReference>
<dbReference type="InterPro" id="IPR038726">
    <property type="entry name" value="PDDEXK_AddAB-type"/>
</dbReference>
<accession>A0A2U3L8F6</accession>
<organism evidence="3 4">
    <name type="scientific">Candidatus Sulfotelmatobacter kueseliae</name>
    <dbReference type="NCBI Taxonomy" id="2042962"/>
    <lineage>
        <taxon>Bacteria</taxon>
        <taxon>Pseudomonadati</taxon>
        <taxon>Acidobacteriota</taxon>
        <taxon>Terriglobia</taxon>
        <taxon>Terriglobales</taxon>
        <taxon>Candidatus Korobacteraceae</taxon>
        <taxon>Candidatus Sulfotelmatobacter</taxon>
    </lineage>
</organism>
<proteinExistence type="predicted"/>
<sequence length="64" mass="7354">MTYSYTRISRYLTCPRRYRHRYLDGSEQEGTRAAMLFGRPSNKPGASFFPPGRPASPRGRKGSR</sequence>
<evidence type="ECO:0000313" key="4">
    <source>
        <dbReference type="Proteomes" id="UP000238701"/>
    </source>
</evidence>
<name>A0A2U3L8F6_9BACT</name>